<evidence type="ECO:0000313" key="1">
    <source>
        <dbReference type="EMBL" id="MBB5292967.1"/>
    </source>
</evidence>
<keyword evidence="2" id="KW-1185">Reference proteome</keyword>
<name>A0A7W8I1T1_9CAUL</name>
<reference evidence="1 2" key="1">
    <citation type="submission" date="2020-08" db="EMBL/GenBank/DDBJ databases">
        <title>Genomic Encyclopedia of Type Strains, Phase IV (KMG-IV): sequencing the most valuable type-strain genomes for metagenomic binning, comparative biology and taxonomic classification.</title>
        <authorList>
            <person name="Goeker M."/>
        </authorList>
    </citation>
    <scope>NUCLEOTIDE SEQUENCE [LARGE SCALE GENOMIC DNA]</scope>
    <source>
        <strain evidence="1 2">DSM 25335</strain>
    </source>
</reference>
<comment type="caution">
    <text evidence="1">The sequence shown here is derived from an EMBL/GenBank/DDBJ whole genome shotgun (WGS) entry which is preliminary data.</text>
</comment>
<dbReference type="EMBL" id="JACHFZ010000005">
    <property type="protein sequence ID" value="MBB5292967.1"/>
    <property type="molecule type" value="Genomic_DNA"/>
</dbReference>
<dbReference type="Proteomes" id="UP000566663">
    <property type="component" value="Unassembled WGS sequence"/>
</dbReference>
<organism evidence="1 2">
    <name type="scientific">Brevundimonas basaltis</name>
    <dbReference type="NCBI Taxonomy" id="472166"/>
    <lineage>
        <taxon>Bacteria</taxon>
        <taxon>Pseudomonadati</taxon>
        <taxon>Pseudomonadota</taxon>
        <taxon>Alphaproteobacteria</taxon>
        <taxon>Caulobacterales</taxon>
        <taxon>Caulobacteraceae</taxon>
        <taxon>Brevundimonas</taxon>
    </lineage>
</organism>
<evidence type="ECO:0008006" key="3">
    <source>
        <dbReference type="Google" id="ProtNLM"/>
    </source>
</evidence>
<dbReference type="PIRSF" id="PIRSF032025">
    <property type="entry name" value="UCP032025"/>
    <property type="match status" value="1"/>
</dbReference>
<dbReference type="AlphaFoldDB" id="A0A7W8I1T1"/>
<sequence length="133" mass="14913">MTTLHMIKLCVGVARVETLERRAAKGEWLTVHTRMTPKRAAELEDGGSLFWVMKGSVVCRMPILDISTRGEGKASMCHIKLSPEVVRTAPQARRPFQGWRYLEPKDAPPDLTTLDAGDLPEDLAKQLREMGAW</sequence>
<dbReference type="Pfam" id="PF07370">
    <property type="entry name" value="DUF1489"/>
    <property type="match status" value="1"/>
</dbReference>
<gene>
    <name evidence="1" type="ORF">HNQ67_002504</name>
</gene>
<protein>
    <recommendedName>
        <fullName evidence="3">DUF1489 family protein</fullName>
    </recommendedName>
</protein>
<evidence type="ECO:0000313" key="2">
    <source>
        <dbReference type="Proteomes" id="UP000566663"/>
    </source>
</evidence>
<dbReference type="RefSeq" id="WP_183255895.1">
    <property type="nucleotide sequence ID" value="NZ_BAAAFF010000001.1"/>
</dbReference>
<dbReference type="InterPro" id="IPR008320">
    <property type="entry name" value="UCP032025"/>
</dbReference>
<accession>A0A7W8I1T1</accession>
<proteinExistence type="predicted"/>